<evidence type="ECO:0000256" key="2">
    <source>
        <dbReference type="ARBA" id="ARBA00023268"/>
    </source>
</evidence>
<evidence type="ECO:0000313" key="4">
    <source>
        <dbReference type="EMBL" id="MDT0574455.1"/>
    </source>
</evidence>
<feature type="non-terminal residue" evidence="4">
    <location>
        <position position="262"/>
    </location>
</feature>
<sequence>QALLATYGQGRDEDRPLWLGSSKSNFGHTQAAAGVAGVIKMVMAMRAGVLPPTLHVGEPSPHVDWSAGAVELLTEAREWPETGRARRAGVSSFGVSGTNAHVIVEQAPQDDPPADEAGTHEPLETVMPTNVPVPWIVSGRTEDAVREQARRLLVHVGRDDESTPRDVARALLTTRTLFPHRAAVVASERQDLLASLEALAEGRPTAGLVQGSAAAPGKLALLFTGQGAQRVGMGRELASAFPVFAESLERTCDLLDVGLADL</sequence>
<evidence type="ECO:0000259" key="3">
    <source>
        <dbReference type="PROSITE" id="PS52004"/>
    </source>
</evidence>
<dbReference type="InterPro" id="IPR014031">
    <property type="entry name" value="Ketoacyl_synth_C"/>
</dbReference>
<gene>
    <name evidence="4" type="ORF">RM704_44575</name>
</gene>
<protein>
    <submittedName>
        <fullName evidence="4">Ketoacyl-synthetase C-terminal extension domain-containing protein</fullName>
    </submittedName>
</protein>
<dbReference type="InterPro" id="IPR032821">
    <property type="entry name" value="PKS_assoc"/>
</dbReference>
<accession>A0ABU2ZDK8</accession>
<dbReference type="InterPro" id="IPR050091">
    <property type="entry name" value="PKS_NRPS_Biosynth_Enz"/>
</dbReference>
<evidence type="ECO:0000313" key="5">
    <source>
        <dbReference type="Proteomes" id="UP001180737"/>
    </source>
</evidence>
<evidence type="ECO:0000256" key="1">
    <source>
        <dbReference type="ARBA" id="ARBA00022679"/>
    </source>
</evidence>
<keyword evidence="5" id="KW-1185">Reference proteome</keyword>
<feature type="non-terminal residue" evidence="4">
    <location>
        <position position="1"/>
    </location>
</feature>
<dbReference type="SUPFAM" id="SSF52151">
    <property type="entry name" value="FabD/lysophospholipase-like"/>
    <property type="match status" value="1"/>
</dbReference>
<dbReference type="Pfam" id="PF02801">
    <property type="entry name" value="Ketoacyl-synt_C"/>
    <property type="match status" value="1"/>
</dbReference>
<dbReference type="Proteomes" id="UP001180737">
    <property type="component" value="Unassembled WGS sequence"/>
</dbReference>
<dbReference type="Pfam" id="PF16197">
    <property type="entry name" value="KAsynt_C_assoc"/>
    <property type="match status" value="1"/>
</dbReference>
<name>A0ABU2ZDK8_9ACTN</name>
<dbReference type="PROSITE" id="PS52004">
    <property type="entry name" value="KS3_2"/>
    <property type="match status" value="1"/>
</dbReference>
<dbReference type="SUPFAM" id="SSF53901">
    <property type="entry name" value="Thiolase-like"/>
    <property type="match status" value="1"/>
</dbReference>
<keyword evidence="1" id="KW-0808">Transferase</keyword>
<organism evidence="4 5">
    <name type="scientific">Streptomyces gottesmaniae</name>
    <dbReference type="NCBI Taxonomy" id="3075518"/>
    <lineage>
        <taxon>Bacteria</taxon>
        <taxon>Bacillati</taxon>
        <taxon>Actinomycetota</taxon>
        <taxon>Actinomycetes</taxon>
        <taxon>Kitasatosporales</taxon>
        <taxon>Streptomycetaceae</taxon>
        <taxon>Streptomyces</taxon>
    </lineage>
</organism>
<proteinExistence type="predicted"/>
<dbReference type="Gene3D" id="3.40.366.10">
    <property type="entry name" value="Malonyl-Coenzyme A Acyl Carrier Protein, domain 2"/>
    <property type="match status" value="1"/>
</dbReference>
<dbReference type="PANTHER" id="PTHR43775:SF51">
    <property type="entry name" value="INACTIVE PHENOLPHTHIOCEROL SYNTHESIS POLYKETIDE SYNTHASE TYPE I PKS1-RELATED"/>
    <property type="match status" value="1"/>
</dbReference>
<feature type="domain" description="Ketosynthase family 3 (KS3)" evidence="3">
    <location>
        <begin position="1"/>
        <end position="106"/>
    </location>
</feature>
<dbReference type="InterPro" id="IPR001227">
    <property type="entry name" value="Ac_transferase_dom_sf"/>
</dbReference>
<dbReference type="EMBL" id="JAVRFJ010000102">
    <property type="protein sequence ID" value="MDT0574455.1"/>
    <property type="molecule type" value="Genomic_DNA"/>
</dbReference>
<dbReference type="PANTHER" id="PTHR43775">
    <property type="entry name" value="FATTY ACID SYNTHASE"/>
    <property type="match status" value="1"/>
</dbReference>
<keyword evidence="2" id="KW-0511">Multifunctional enzyme</keyword>
<dbReference type="Gene3D" id="3.40.47.10">
    <property type="match status" value="1"/>
</dbReference>
<dbReference type="RefSeq" id="WP_311593573.1">
    <property type="nucleotide sequence ID" value="NZ_JAVRFJ010000102.1"/>
</dbReference>
<comment type="caution">
    <text evidence="4">The sequence shown here is derived from an EMBL/GenBank/DDBJ whole genome shotgun (WGS) entry which is preliminary data.</text>
</comment>
<dbReference type="SMART" id="SM00825">
    <property type="entry name" value="PKS_KS"/>
    <property type="match status" value="1"/>
</dbReference>
<reference evidence="4" key="1">
    <citation type="submission" date="2024-05" db="EMBL/GenBank/DDBJ databases">
        <title>30 novel species of actinomycetes from the DSMZ collection.</title>
        <authorList>
            <person name="Nouioui I."/>
        </authorList>
    </citation>
    <scope>NUCLEOTIDE SEQUENCE</scope>
    <source>
        <strain evidence="4">DSM 3412</strain>
    </source>
</reference>
<dbReference type="InterPro" id="IPR016039">
    <property type="entry name" value="Thiolase-like"/>
</dbReference>
<dbReference type="InterPro" id="IPR016035">
    <property type="entry name" value="Acyl_Trfase/lysoPLipase"/>
</dbReference>
<dbReference type="InterPro" id="IPR020841">
    <property type="entry name" value="PKS_Beta-ketoAc_synthase_dom"/>
</dbReference>